<dbReference type="AlphaFoldDB" id="A0A5B7E1E2"/>
<reference evidence="2 3" key="1">
    <citation type="submission" date="2019-05" db="EMBL/GenBank/DDBJ databases">
        <title>Another draft genome of Portunus trituberculatus and its Hox gene families provides insights of decapod evolution.</title>
        <authorList>
            <person name="Jeong J.-H."/>
            <person name="Song I."/>
            <person name="Kim S."/>
            <person name="Choi T."/>
            <person name="Kim D."/>
            <person name="Ryu S."/>
            <person name="Kim W."/>
        </authorList>
    </citation>
    <scope>NUCLEOTIDE SEQUENCE [LARGE SCALE GENOMIC DNA]</scope>
    <source>
        <tissue evidence="2">Muscle</tissue>
    </source>
</reference>
<name>A0A5B7E1E2_PORTR</name>
<accession>A0A5B7E1E2</accession>
<comment type="caution">
    <text evidence="2">The sequence shown here is derived from an EMBL/GenBank/DDBJ whole genome shotgun (WGS) entry which is preliminary data.</text>
</comment>
<feature type="region of interest" description="Disordered" evidence="1">
    <location>
        <begin position="72"/>
        <end position="91"/>
    </location>
</feature>
<evidence type="ECO:0000313" key="2">
    <source>
        <dbReference type="EMBL" id="MPC27720.1"/>
    </source>
</evidence>
<protein>
    <submittedName>
        <fullName evidence="2">Uncharacterized protein</fullName>
    </submittedName>
</protein>
<dbReference type="EMBL" id="VSRR010001794">
    <property type="protein sequence ID" value="MPC27720.1"/>
    <property type="molecule type" value="Genomic_DNA"/>
</dbReference>
<feature type="region of interest" description="Disordered" evidence="1">
    <location>
        <begin position="1"/>
        <end position="33"/>
    </location>
</feature>
<keyword evidence="3" id="KW-1185">Reference proteome</keyword>
<proteinExistence type="predicted"/>
<evidence type="ECO:0000313" key="3">
    <source>
        <dbReference type="Proteomes" id="UP000324222"/>
    </source>
</evidence>
<gene>
    <name evidence="2" type="ORF">E2C01_020899</name>
</gene>
<evidence type="ECO:0000256" key="1">
    <source>
        <dbReference type="SAM" id="MobiDB-lite"/>
    </source>
</evidence>
<sequence length="104" mass="11833">MAEPVPGRTQWAGGNLDPCIPPPPQTSFRPYPPQLHFPDAALLTSTHRLRSLSWKSGRTRAAVFREGGIPLRDRKRRRAHPSHSTETRAFPVAEDIMDNSYYQR</sequence>
<organism evidence="2 3">
    <name type="scientific">Portunus trituberculatus</name>
    <name type="common">Swimming crab</name>
    <name type="synonym">Neptunus trituberculatus</name>
    <dbReference type="NCBI Taxonomy" id="210409"/>
    <lineage>
        <taxon>Eukaryota</taxon>
        <taxon>Metazoa</taxon>
        <taxon>Ecdysozoa</taxon>
        <taxon>Arthropoda</taxon>
        <taxon>Crustacea</taxon>
        <taxon>Multicrustacea</taxon>
        <taxon>Malacostraca</taxon>
        <taxon>Eumalacostraca</taxon>
        <taxon>Eucarida</taxon>
        <taxon>Decapoda</taxon>
        <taxon>Pleocyemata</taxon>
        <taxon>Brachyura</taxon>
        <taxon>Eubrachyura</taxon>
        <taxon>Portunoidea</taxon>
        <taxon>Portunidae</taxon>
        <taxon>Portuninae</taxon>
        <taxon>Portunus</taxon>
    </lineage>
</organism>
<dbReference type="Proteomes" id="UP000324222">
    <property type="component" value="Unassembled WGS sequence"/>
</dbReference>
<feature type="compositionally biased region" description="Pro residues" evidence="1">
    <location>
        <begin position="19"/>
        <end position="33"/>
    </location>
</feature>